<comment type="caution">
    <text evidence="2">The sequence shown here is derived from an EMBL/GenBank/DDBJ whole genome shotgun (WGS) entry which is preliminary data.</text>
</comment>
<organism evidence="2 3">
    <name type="scientific">Argiope bruennichi</name>
    <name type="common">Wasp spider</name>
    <name type="synonym">Aranea bruennichi</name>
    <dbReference type="NCBI Taxonomy" id="94029"/>
    <lineage>
        <taxon>Eukaryota</taxon>
        <taxon>Metazoa</taxon>
        <taxon>Ecdysozoa</taxon>
        <taxon>Arthropoda</taxon>
        <taxon>Chelicerata</taxon>
        <taxon>Arachnida</taxon>
        <taxon>Araneae</taxon>
        <taxon>Araneomorphae</taxon>
        <taxon>Entelegynae</taxon>
        <taxon>Araneoidea</taxon>
        <taxon>Araneidae</taxon>
        <taxon>Argiope</taxon>
    </lineage>
</organism>
<protein>
    <submittedName>
        <fullName evidence="2">Uncharacterized protein</fullName>
    </submittedName>
</protein>
<reference evidence="2" key="1">
    <citation type="journal article" date="2020" name="bioRxiv">
        <title>Chromosome-level reference genome of the European wasp spider Argiope bruennichi: a resource for studies on range expansion and evolutionary adaptation.</title>
        <authorList>
            <person name="Sheffer M.M."/>
            <person name="Hoppe A."/>
            <person name="Krehenwinkel H."/>
            <person name="Uhl G."/>
            <person name="Kuss A.W."/>
            <person name="Jensen L."/>
            <person name="Jensen C."/>
            <person name="Gillespie R.G."/>
            <person name="Hoff K.J."/>
            <person name="Prost S."/>
        </authorList>
    </citation>
    <scope>NUCLEOTIDE SEQUENCE</scope>
</reference>
<evidence type="ECO:0000313" key="2">
    <source>
        <dbReference type="EMBL" id="KAF8791440.1"/>
    </source>
</evidence>
<name>A0A8T0FPQ7_ARGBR</name>
<accession>A0A8T0FPQ7</accession>
<dbReference type="AlphaFoldDB" id="A0A8T0FPQ7"/>
<proteinExistence type="predicted"/>
<dbReference type="Proteomes" id="UP000807504">
    <property type="component" value="Unassembled WGS sequence"/>
</dbReference>
<gene>
    <name evidence="2" type="ORF">HNY73_006301</name>
</gene>
<reference evidence="2" key="2">
    <citation type="submission" date="2020-06" db="EMBL/GenBank/DDBJ databases">
        <authorList>
            <person name="Sheffer M."/>
        </authorList>
    </citation>
    <scope>NUCLEOTIDE SEQUENCE</scope>
</reference>
<sequence>MCSSNFISYRKSSLLRRGAHSHISQIEQRKNNHARTRTRTRDAQITRAIPGSERRLILNFPNVVSCALAALSDVSSFALGTQNPGWGN</sequence>
<keyword evidence="3" id="KW-1185">Reference proteome</keyword>
<dbReference type="EMBL" id="JABXBU010000011">
    <property type="protein sequence ID" value="KAF8791440.1"/>
    <property type="molecule type" value="Genomic_DNA"/>
</dbReference>
<evidence type="ECO:0000313" key="3">
    <source>
        <dbReference type="Proteomes" id="UP000807504"/>
    </source>
</evidence>
<feature type="region of interest" description="Disordered" evidence="1">
    <location>
        <begin position="20"/>
        <end position="42"/>
    </location>
</feature>
<evidence type="ECO:0000256" key="1">
    <source>
        <dbReference type="SAM" id="MobiDB-lite"/>
    </source>
</evidence>